<dbReference type="PROSITE" id="PS00329">
    <property type="entry name" value="HSP70_2"/>
    <property type="match status" value="1"/>
</dbReference>
<keyword evidence="8" id="KW-0346">Stress response</keyword>
<protein>
    <recommendedName>
        <fullName evidence="4">Chaperone protein DnaK</fullName>
        <ecNumber evidence="3">3.6.1.11</ecNumber>
    </recommendedName>
    <alternativeName>
        <fullName evidence="5">Chaperone protein dnaK</fullName>
    </alternativeName>
    <alternativeName>
        <fullName evidence="6">Exopolyphosphatase</fullName>
    </alternativeName>
    <alternativeName>
        <fullName evidence="11">HSP70</fullName>
    </alternativeName>
    <alternativeName>
        <fullName evidence="10">Heat shock 70 kDa protein</fullName>
    </alternativeName>
    <alternativeName>
        <fullName evidence="9">Heat shock protein 70</fullName>
    </alternativeName>
</protein>
<dbReference type="OrthoDB" id="9807195at2"/>
<dbReference type="PANTHER" id="PTHR30005">
    <property type="entry name" value="EXOPOLYPHOSPHATASE"/>
    <property type="match status" value="1"/>
</dbReference>
<dbReference type="InterPro" id="IPR018181">
    <property type="entry name" value="Heat_shock_70_CS"/>
</dbReference>
<evidence type="ECO:0000256" key="5">
    <source>
        <dbReference type="ARBA" id="ARBA00017249"/>
    </source>
</evidence>
<dbReference type="InterPro" id="IPR003695">
    <property type="entry name" value="Ppx_GppA_N"/>
</dbReference>
<comment type="similarity">
    <text evidence="2">Belongs to the heat shock protein 70 family.</text>
</comment>
<evidence type="ECO:0000256" key="2">
    <source>
        <dbReference type="ARBA" id="ARBA00007381"/>
    </source>
</evidence>
<organism evidence="15 16">
    <name type="scientific">Propionispora vibrioides</name>
    <dbReference type="NCBI Taxonomy" id="112903"/>
    <lineage>
        <taxon>Bacteria</taxon>
        <taxon>Bacillati</taxon>
        <taxon>Bacillota</taxon>
        <taxon>Negativicutes</taxon>
        <taxon>Selenomonadales</taxon>
        <taxon>Sporomusaceae</taxon>
        <taxon>Propionispora</taxon>
    </lineage>
</organism>
<evidence type="ECO:0000256" key="9">
    <source>
        <dbReference type="ARBA" id="ARBA00030019"/>
    </source>
</evidence>
<evidence type="ECO:0000256" key="1">
    <source>
        <dbReference type="ARBA" id="ARBA00007125"/>
    </source>
</evidence>
<dbReference type="PIRSF" id="PIRSF001267">
    <property type="entry name" value="Pyrophosphatase_GppA_Ppx"/>
    <property type="match status" value="1"/>
</dbReference>
<evidence type="ECO:0000256" key="11">
    <source>
        <dbReference type="ARBA" id="ARBA00033103"/>
    </source>
</evidence>
<dbReference type="CDD" id="cd00077">
    <property type="entry name" value="HDc"/>
    <property type="match status" value="1"/>
</dbReference>
<evidence type="ECO:0000256" key="7">
    <source>
        <dbReference type="ARBA" id="ARBA00022801"/>
    </source>
</evidence>
<dbReference type="Pfam" id="PF02541">
    <property type="entry name" value="Ppx-GppA"/>
    <property type="match status" value="1"/>
</dbReference>
<sequence length="508" mass="56389">MTERIAIIDLGSNSARLIVMHIYEKGAYNLVYNQKESVRLSEGMNATLHLQPEAIGRALSTLKIFAHMCQLFQVDKIIGVATAAVRNAKNGDQFIALAEKETGILLDVISGELEAELGFIGAMNTIDLTDGLLFDLGGGSTELTLVKNRQIKQSISLPFGAVTLTERFGLQDKVNDAKIAELQAFIQAQLASLPWLKKTFAPLVGIGGTARNIAKIDQRLKNYPFAKVHNYRLGPLSFDQILELIDKTSLAQRRKLPGLSSERADIIIAGVNIVKGLLDITQAPQLVISGCGVREGLFLQYYQAKYQQPPIMKNILEHSTHNVLLAHEGDPNHAYHIASLAETLFDGWQDHLALRSGDKKLLKVAALLHDIGITINYYDHPRHSSYLIENARLFGLTHREQILAAVIAGWHNGTSAKYYRNRIYSEFLDEGDWHIARKLAMLLAIAECLDVTQMGLVKTVQALIKAKAAVLKLYLSEPAPIERQALQKCDKWIKKDLGLALEIEECFI</sequence>
<dbReference type="InterPro" id="IPR050273">
    <property type="entry name" value="GppA/Ppx_hydrolase"/>
</dbReference>
<evidence type="ECO:0000313" key="15">
    <source>
        <dbReference type="EMBL" id="SEO49068.1"/>
    </source>
</evidence>
<evidence type="ECO:0000313" key="16">
    <source>
        <dbReference type="Proteomes" id="UP000198847"/>
    </source>
</evidence>
<evidence type="ECO:0000256" key="10">
    <source>
        <dbReference type="ARBA" id="ARBA00030945"/>
    </source>
</evidence>
<gene>
    <name evidence="15" type="ORF">SAMN04490178_102182</name>
</gene>
<dbReference type="Proteomes" id="UP000198847">
    <property type="component" value="Unassembled WGS sequence"/>
</dbReference>
<evidence type="ECO:0000256" key="12">
    <source>
        <dbReference type="ARBA" id="ARBA00047607"/>
    </source>
</evidence>
<dbReference type="Gene3D" id="3.30.420.150">
    <property type="entry name" value="Exopolyphosphatase. Domain 2"/>
    <property type="match status" value="1"/>
</dbReference>
<keyword evidence="16" id="KW-1185">Reference proteome</keyword>
<keyword evidence="7" id="KW-0378">Hydrolase</keyword>
<dbReference type="InterPro" id="IPR048950">
    <property type="entry name" value="Ppx_GppA_C"/>
</dbReference>
<dbReference type="SUPFAM" id="SSF109604">
    <property type="entry name" value="HD-domain/PDEase-like"/>
    <property type="match status" value="1"/>
</dbReference>
<dbReference type="InterPro" id="IPR030673">
    <property type="entry name" value="PyroPPase_GppA_Ppx"/>
</dbReference>
<feature type="domain" description="Ppx/GppA phosphatase C-terminal" evidence="14">
    <location>
        <begin position="318"/>
        <end position="476"/>
    </location>
</feature>
<dbReference type="GO" id="GO:0004309">
    <property type="term" value="F:exopolyphosphatase activity"/>
    <property type="evidence" value="ECO:0007669"/>
    <property type="project" value="UniProtKB-EC"/>
</dbReference>
<dbReference type="GO" id="GO:0006793">
    <property type="term" value="P:phosphorus metabolic process"/>
    <property type="evidence" value="ECO:0007669"/>
    <property type="project" value="InterPro"/>
</dbReference>
<dbReference type="InterPro" id="IPR003607">
    <property type="entry name" value="HD/PDEase_dom"/>
</dbReference>
<reference evidence="15 16" key="1">
    <citation type="submission" date="2016-10" db="EMBL/GenBank/DDBJ databases">
        <authorList>
            <person name="de Groot N.N."/>
        </authorList>
    </citation>
    <scope>NUCLEOTIDE SEQUENCE [LARGE SCALE GENOMIC DNA]</scope>
    <source>
        <strain evidence="15 16">DSM 13305</strain>
    </source>
</reference>
<evidence type="ECO:0000259" key="14">
    <source>
        <dbReference type="Pfam" id="PF21447"/>
    </source>
</evidence>
<name>A0A1H8Q4W9_9FIRM</name>
<dbReference type="Gene3D" id="3.30.420.40">
    <property type="match status" value="1"/>
</dbReference>
<dbReference type="Pfam" id="PF21447">
    <property type="entry name" value="Ppx-GppA_III"/>
    <property type="match status" value="1"/>
</dbReference>
<dbReference type="EMBL" id="FODY01000002">
    <property type="protein sequence ID" value="SEO49068.1"/>
    <property type="molecule type" value="Genomic_DNA"/>
</dbReference>
<dbReference type="SUPFAM" id="SSF53067">
    <property type="entry name" value="Actin-like ATPase domain"/>
    <property type="match status" value="2"/>
</dbReference>
<dbReference type="Gene3D" id="1.10.3210.10">
    <property type="entry name" value="Hypothetical protein af1432"/>
    <property type="match status" value="1"/>
</dbReference>
<dbReference type="STRING" id="112903.SAMN04490178_102182"/>
<dbReference type="InterPro" id="IPR022371">
    <property type="entry name" value="Exopolyphosphatase"/>
</dbReference>
<dbReference type="EC" id="3.6.1.11" evidence="3"/>
<dbReference type="AlphaFoldDB" id="A0A1H8Q4W9"/>
<accession>A0A1H8Q4W9</accession>
<evidence type="ECO:0000256" key="3">
    <source>
        <dbReference type="ARBA" id="ARBA00012451"/>
    </source>
</evidence>
<dbReference type="NCBIfam" id="TIGR03706">
    <property type="entry name" value="exo_poly_only"/>
    <property type="match status" value="1"/>
</dbReference>
<dbReference type="InterPro" id="IPR043129">
    <property type="entry name" value="ATPase_NBD"/>
</dbReference>
<comment type="similarity">
    <text evidence="1">Belongs to the GppA/Ppx family.</text>
</comment>
<dbReference type="RefSeq" id="WP_091743890.1">
    <property type="nucleotide sequence ID" value="NZ_FODY01000002.1"/>
</dbReference>
<evidence type="ECO:0000259" key="13">
    <source>
        <dbReference type="Pfam" id="PF02541"/>
    </source>
</evidence>
<dbReference type="PANTHER" id="PTHR30005:SF0">
    <property type="entry name" value="RETROGRADE REGULATION PROTEIN 2"/>
    <property type="match status" value="1"/>
</dbReference>
<evidence type="ECO:0000256" key="6">
    <source>
        <dbReference type="ARBA" id="ARBA00020416"/>
    </source>
</evidence>
<feature type="domain" description="Ppx/GppA phosphatase N-terminal" evidence="13">
    <location>
        <begin position="26"/>
        <end position="300"/>
    </location>
</feature>
<dbReference type="CDD" id="cd24052">
    <property type="entry name" value="ASKHA_NBD_HpPPX-GppA-like"/>
    <property type="match status" value="1"/>
</dbReference>
<comment type="catalytic activity">
    <reaction evidence="12">
        <text>[phosphate](n) + H2O = [phosphate](n-1) + phosphate + H(+)</text>
        <dbReference type="Rhea" id="RHEA:21528"/>
        <dbReference type="Rhea" id="RHEA-COMP:9859"/>
        <dbReference type="Rhea" id="RHEA-COMP:14279"/>
        <dbReference type="ChEBI" id="CHEBI:15377"/>
        <dbReference type="ChEBI" id="CHEBI:15378"/>
        <dbReference type="ChEBI" id="CHEBI:16838"/>
        <dbReference type="ChEBI" id="CHEBI:43474"/>
        <dbReference type="EC" id="3.6.1.11"/>
    </reaction>
</comment>
<evidence type="ECO:0000256" key="8">
    <source>
        <dbReference type="ARBA" id="ARBA00023016"/>
    </source>
</evidence>
<proteinExistence type="inferred from homology"/>
<evidence type="ECO:0000256" key="4">
    <source>
        <dbReference type="ARBA" id="ARBA00014415"/>
    </source>
</evidence>